<dbReference type="PANTHER" id="PTHR32268:SF11">
    <property type="entry name" value="HOMOSERINE O-ACETYLTRANSFERASE"/>
    <property type="match status" value="1"/>
</dbReference>
<sequence>MSAQLAQLPTASAQPQLAVVAPSPRTALTAQRCSRRVSIEPTYGGGRCGVEVSYLWCGAPDAPTVVVQGGISASRDVIAAEGAAQPGWWQALVGEGKAIDLNQYRVLAIDWLSPAELGDATAISSADQANAISALIDALGIGRIAAFVGSSYGAMVGLAFAKAHPWQLDRLVLLAGAHRAHPISTALRSVQRGIVRLGQSSGQLDEALSLARQLAMTTYRGSEEFARRFSSAPEFREDRFHFPVEDYLDQAGRRFVERFDAERFLALSESIDLHDVQPESVPTPATLIGFPSDRLVPLADLCELQRRLAGPATLEVVESPYGHDGFLKETDQLAPLLRQALCC</sequence>
<dbReference type="NCBIfam" id="NF006449">
    <property type="entry name" value="PRK08775.1"/>
    <property type="match status" value="1"/>
</dbReference>
<dbReference type="Proteomes" id="UP001620460">
    <property type="component" value="Unassembled WGS sequence"/>
</dbReference>
<keyword evidence="1 3" id="KW-0808">Transferase</keyword>
<dbReference type="InterPro" id="IPR029058">
    <property type="entry name" value="AB_hydrolase_fold"/>
</dbReference>
<organism evidence="3 4">
    <name type="scientific">Dyella ginsengisoli</name>
    <dbReference type="NCBI Taxonomy" id="363848"/>
    <lineage>
        <taxon>Bacteria</taxon>
        <taxon>Pseudomonadati</taxon>
        <taxon>Pseudomonadota</taxon>
        <taxon>Gammaproteobacteria</taxon>
        <taxon>Lysobacterales</taxon>
        <taxon>Rhodanobacteraceae</taxon>
        <taxon>Dyella</taxon>
    </lineage>
</organism>
<dbReference type="GO" id="GO:0008899">
    <property type="term" value="F:homoserine O-succinyltransferase activity"/>
    <property type="evidence" value="ECO:0007669"/>
    <property type="project" value="UniProtKB-EC"/>
</dbReference>
<dbReference type="EC" id="2.3.1.46" evidence="3"/>
<evidence type="ECO:0000259" key="2">
    <source>
        <dbReference type="Pfam" id="PF00561"/>
    </source>
</evidence>
<accession>A0ABW8JSI9</accession>
<gene>
    <name evidence="3" type="ORF">ISP17_08985</name>
</gene>
<name>A0ABW8JSI9_9GAMM</name>
<evidence type="ECO:0000313" key="4">
    <source>
        <dbReference type="Proteomes" id="UP001620460"/>
    </source>
</evidence>
<comment type="caution">
    <text evidence="3">The sequence shown here is derived from an EMBL/GenBank/DDBJ whole genome shotgun (WGS) entry which is preliminary data.</text>
</comment>
<keyword evidence="4" id="KW-1185">Reference proteome</keyword>
<evidence type="ECO:0000313" key="3">
    <source>
        <dbReference type="EMBL" id="MFK2904099.1"/>
    </source>
</evidence>
<dbReference type="InterPro" id="IPR000073">
    <property type="entry name" value="AB_hydrolase_1"/>
</dbReference>
<dbReference type="RefSeq" id="WP_404632257.1">
    <property type="nucleotide sequence ID" value="NZ_JADIKM010000002.1"/>
</dbReference>
<dbReference type="Pfam" id="PF00561">
    <property type="entry name" value="Abhydrolase_1"/>
    <property type="match status" value="1"/>
</dbReference>
<dbReference type="Gene3D" id="3.40.50.1820">
    <property type="entry name" value="alpha/beta hydrolase"/>
    <property type="match status" value="1"/>
</dbReference>
<feature type="domain" description="AB hydrolase-1" evidence="2">
    <location>
        <begin position="63"/>
        <end position="329"/>
    </location>
</feature>
<dbReference type="SUPFAM" id="SSF53474">
    <property type="entry name" value="alpha/beta-Hydrolases"/>
    <property type="match status" value="1"/>
</dbReference>
<protein>
    <submittedName>
        <fullName evidence="3">Homoserine O-succinyltransferase</fullName>
        <ecNumber evidence="3">2.3.1.46</ecNumber>
    </submittedName>
</protein>
<keyword evidence="3" id="KW-0012">Acyltransferase</keyword>
<dbReference type="PIRSF" id="PIRSF000443">
    <property type="entry name" value="Homoser_Ac_trans"/>
    <property type="match status" value="1"/>
</dbReference>
<proteinExistence type="predicted"/>
<dbReference type="PANTHER" id="PTHR32268">
    <property type="entry name" value="HOMOSERINE O-ACETYLTRANSFERASE"/>
    <property type="match status" value="1"/>
</dbReference>
<reference evidence="3 4" key="1">
    <citation type="submission" date="2020-10" db="EMBL/GenBank/DDBJ databases">
        <title>Phylogeny of dyella-like bacteria.</title>
        <authorList>
            <person name="Fu J."/>
        </authorList>
    </citation>
    <scope>NUCLEOTIDE SEQUENCE [LARGE SCALE GENOMIC DNA]</scope>
    <source>
        <strain evidence="3 4">Gsoil3046</strain>
    </source>
</reference>
<dbReference type="EMBL" id="JADIKM010000002">
    <property type="protein sequence ID" value="MFK2904099.1"/>
    <property type="molecule type" value="Genomic_DNA"/>
</dbReference>
<dbReference type="InterPro" id="IPR008220">
    <property type="entry name" value="HAT_MetX-like"/>
</dbReference>
<evidence type="ECO:0000256" key="1">
    <source>
        <dbReference type="ARBA" id="ARBA00022679"/>
    </source>
</evidence>